<dbReference type="Proteomes" id="UP001144256">
    <property type="component" value="Unassembled WGS sequence"/>
</dbReference>
<keyword evidence="1" id="KW-0175">Coiled coil</keyword>
<dbReference type="RefSeq" id="WP_281817698.1">
    <property type="nucleotide sequence ID" value="NZ_BRLB01000013.1"/>
</dbReference>
<keyword evidence="2" id="KW-0808">Transferase</keyword>
<organism evidence="2 3">
    <name type="scientific">Vallitalea longa</name>
    <dbReference type="NCBI Taxonomy" id="2936439"/>
    <lineage>
        <taxon>Bacteria</taxon>
        <taxon>Bacillati</taxon>
        <taxon>Bacillota</taxon>
        <taxon>Clostridia</taxon>
        <taxon>Lachnospirales</taxon>
        <taxon>Vallitaleaceae</taxon>
        <taxon>Vallitalea</taxon>
    </lineage>
</organism>
<dbReference type="SUPFAM" id="SSF53335">
    <property type="entry name" value="S-adenosyl-L-methionine-dependent methyltransferases"/>
    <property type="match status" value="1"/>
</dbReference>
<dbReference type="Pfam" id="PF12847">
    <property type="entry name" value="Methyltransf_18"/>
    <property type="match status" value="1"/>
</dbReference>
<evidence type="ECO:0000256" key="1">
    <source>
        <dbReference type="SAM" id="Coils"/>
    </source>
</evidence>
<feature type="coiled-coil region" evidence="1">
    <location>
        <begin position="184"/>
        <end position="226"/>
    </location>
</feature>
<dbReference type="CDD" id="cd02440">
    <property type="entry name" value="AdoMet_MTases"/>
    <property type="match status" value="1"/>
</dbReference>
<dbReference type="PANTHER" id="PTHR38451">
    <property type="entry name" value="TRNA (ADENINE(22)-N(1))-METHYLTRANSFERASE"/>
    <property type="match status" value="1"/>
</dbReference>
<dbReference type="InterPro" id="IPR029063">
    <property type="entry name" value="SAM-dependent_MTases_sf"/>
</dbReference>
<dbReference type="AlphaFoldDB" id="A0A9W5YFM5"/>
<accession>A0A9W5YFM5</accession>
<dbReference type="PIRSF" id="PIRSF018637">
    <property type="entry name" value="TrmK"/>
    <property type="match status" value="1"/>
</dbReference>
<dbReference type="Gene3D" id="3.40.50.150">
    <property type="entry name" value="Vaccinia Virus protein VP39"/>
    <property type="match status" value="1"/>
</dbReference>
<sequence>MIISNRLKAISEMVDYNSVIGDIGTDHGYIPIYLAELRKIKYAIACDINKGPLEKANKNIQEHNVGKFVETRLSDGLEKISREDKVDTIIIAGMGGILIEKILSEGSKILKDIHKLILSPHSDVDLIRKKIHELDFLIIKEELIKEEGKYYNIICAVKGKEKKYDTIGYKYGKILIDNKVPLLKEKLILEKAKYIKVLEILEKQNTDNAIKRIKEIQLELNILEEVLECL</sequence>
<proteinExistence type="predicted"/>
<gene>
    <name evidence="2" type="ORF">SH1V18_35240</name>
</gene>
<keyword evidence="2" id="KW-0489">Methyltransferase</keyword>
<evidence type="ECO:0000313" key="3">
    <source>
        <dbReference type="Proteomes" id="UP001144256"/>
    </source>
</evidence>
<protein>
    <submittedName>
        <fullName evidence="2">SAM-dependent methyltransferase</fullName>
    </submittedName>
</protein>
<dbReference type="PANTHER" id="PTHR38451:SF1">
    <property type="entry name" value="TRNA (ADENINE(22)-N(1))-METHYLTRANSFERASE"/>
    <property type="match status" value="1"/>
</dbReference>
<dbReference type="EMBL" id="BRLB01000013">
    <property type="protein sequence ID" value="GKX31044.1"/>
    <property type="molecule type" value="Genomic_DNA"/>
</dbReference>
<dbReference type="GO" id="GO:0032259">
    <property type="term" value="P:methylation"/>
    <property type="evidence" value="ECO:0007669"/>
    <property type="project" value="UniProtKB-KW"/>
</dbReference>
<dbReference type="InterPro" id="IPR006901">
    <property type="entry name" value="TrmK"/>
</dbReference>
<keyword evidence="3" id="KW-1185">Reference proteome</keyword>
<evidence type="ECO:0000313" key="2">
    <source>
        <dbReference type="EMBL" id="GKX31044.1"/>
    </source>
</evidence>
<name>A0A9W5YFM5_9FIRM</name>
<dbReference type="GO" id="GO:0160105">
    <property type="term" value="F:tRNA (adenine(22)-N1)-methyltransferase activity"/>
    <property type="evidence" value="ECO:0007669"/>
    <property type="project" value="InterPro"/>
</dbReference>
<comment type="caution">
    <text evidence="2">The sequence shown here is derived from an EMBL/GenBank/DDBJ whole genome shotgun (WGS) entry which is preliminary data.</text>
</comment>
<reference evidence="2" key="1">
    <citation type="submission" date="2022-06" db="EMBL/GenBank/DDBJ databases">
        <title>Vallitalea longa sp. nov., an anaerobic bacterium isolated from marine sediment.</title>
        <authorList>
            <person name="Hirano S."/>
            <person name="Terahara T."/>
            <person name="Mori K."/>
            <person name="Hamada M."/>
            <person name="Matsumoto R."/>
            <person name="Kobayashi T."/>
        </authorList>
    </citation>
    <scope>NUCLEOTIDE SEQUENCE</scope>
    <source>
        <strain evidence="2">SH18-1</strain>
    </source>
</reference>